<keyword evidence="1" id="KW-0472">Membrane</keyword>
<gene>
    <name evidence="3" type="ORF">DFJ69_2938</name>
</gene>
<sequence>MACLFLVGAGVLTPAAGVAAETREARGLVRLAHLSPDAPAVDVYLYAVGNETPRLVLRHVGYGALSPYQRLVAGRYTVAMRPADAPASSRPVLSTAVLVRGGAAYTVAGMGPYKGLRLVVLNDTAAVPDDRAGLRVIAASLKEPAVDVTANGASLVESLRFPAATSYRHLATGTAEVGVQGRGSTAKTEIGLRAGMVHTVVVLDGERGLRLVALRDAAPGAVPPGGGAGAGFGGSAGGERVESRSLWPMIVLGVLSLVGMAVVRPVRGAFLRSFKRS</sequence>
<dbReference type="AlphaFoldDB" id="A0A3D9SNE1"/>
<evidence type="ECO:0000313" key="4">
    <source>
        <dbReference type="Proteomes" id="UP000256661"/>
    </source>
</evidence>
<dbReference type="EMBL" id="QTTT01000001">
    <property type="protein sequence ID" value="REE97466.1"/>
    <property type="molecule type" value="Genomic_DNA"/>
</dbReference>
<keyword evidence="1" id="KW-0812">Transmembrane</keyword>
<evidence type="ECO:0000259" key="2">
    <source>
        <dbReference type="Pfam" id="PF14344"/>
    </source>
</evidence>
<dbReference type="InterPro" id="IPR025510">
    <property type="entry name" value="DUF4397"/>
</dbReference>
<evidence type="ECO:0000256" key="1">
    <source>
        <dbReference type="SAM" id="Phobius"/>
    </source>
</evidence>
<feature type="domain" description="DUF4397" evidence="2">
    <location>
        <begin position="28"/>
        <end position="149"/>
    </location>
</feature>
<proteinExistence type="predicted"/>
<keyword evidence="1" id="KW-1133">Transmembrane helix</keyword>
<organism evidence="3 4">
    <name type="scientific">Thermomonospora umbrina</name>
    <dbReference type="NCBI Taxonomy" id="111806"/>
    <lineage>
        <taxon>Bacteria</taxon>
        <taxon>Bacillati</taxon>
        <taxon>Actinomycetota</taxon>
        <taxon>Actinomycetes</taxon>
        <taxon>Streptosporangiales</taxon>
        <taxon>Thermomonosporaceae</taxon>
        <taxon>Thermomonospora</taxon>
    </lineage>
</organism>
<reference evidence="3 4" key="1">
    <citation type="submission" date="2018-08" db="EMBL/GenBank/DDBJ databases">
        <title>Sequencing the genomes of 1000 actinobacteria strains.</title>
        <authorList>
            <person name="Klenk H.-P."/>
        </authorList>
    </citation>
    <scope>NUCLEOTIDE SEQUENCE [LARGE SCALE GENOMIC DNA]</scope>
    <source>
        <strain evidence="3 4">DSM 43927</strain>
    </source>
</reference>
<feature type="transmembrane region" description="Helical" evidence="1">
    <location>
        <begin position="246"/>
        <end position="266"/>
    </location>
</feature>
<name>A0A3D9SNE1_9ACTN</name>
<dbReference type="Proteomes" id="UP000256661">
    <property type="component" value="Unassembled WGS sequence"/>
</dbReference>
<keyword evidence="4" id="KW-1185">Reference proteome</keyword>
<evidence type="ECO:0000313" key="3">
    <source>
        <dbReference type="EMBL" id="REE97466.1"/>
    </source>
</evidence>
<accession>A0A3D9SNE1</accession>
<protein>
    <submittedName>
        <fullName evidence="3">Uncharacterized protein DUF4397</fullName>
    </submittedName>
</protein>
<comment type="caution">
    <text evidence="3">The sequence shown here is derived from an EMBL/GenBank/DDBJ whole genome shotgun (WGS) entry which is preliminary data.</text>
</comment>
<dbReference type="Pfam" id="PF14344">
    <property type="entry name" value="DUF4397"/>
    <property type="match status" value="1"/>
</dbReference>